<evidence type="ECO:0000256" key="1">
    <source>
        <dbReference type="SAM" id="MobiDB-lite"/>
    </source>
</evidence>
<sequence length="61" mass="6555">MKMMTIEELVPEDHLLGRLTTTAISSLSLKTPRASITDGCLPEHDEGFPSPTQGELGEGES</sequence>
<comment type="caution">
    <text evidence="2">The sequence shown here is derived from an EMBL/GenBank/DDBJ whole genome shotgun (WGS) entry which is preliminary data.</text>
</comment>
<gene>
    <name evidence="2" type="ORF">GCM10007111_27670</name>
</gene>
<accession>A0ABQ2DN09</accession>
<reference evidence="3" key="1">
    <citation type="journal article" date="2019" name="Int. J. Syst. Evol. Microbiol.">
        <title>The Global Catalogue of Microorganisms (GCM) 10K type strain sequencing project: providing services to taxonomists for standard genome sequencing and annotation.</title>
        <authorList>
            <consortium name="The Broad Institute Genomics Platform"/>
            <consortium name="The Broad Institute Genome Sequencing Center for Infectious Disease"/>
            <person name="Wu L."/>
            <person name="Ma J."/>
        </authorList>
    </citation>
    <scope>NUCLEOTIDE SEQUENCE [LARGE SCALE GENOMIC DNA]</scope>
    <source>
        <strain evidence="3">JCM 30071</strain>
    </source>
</reference>
<protein>
    <recommendedName>
        <fullName evidence="4">Transposase</fullName>
    </recommendedName>
</protein>
<dbReference type="Proteomes" id="UP000634435">
    <property type="component" value="Unassembled WGS sequence"/>
</dbReference>
<name>A0ABQ2DN09_9BACI</name>
<evidence type="ECO:0000313" key="3">
    <source>
        <dbReference type="Proteomes" id="UP000634435"/>
    </source>
</evidence>
<organism evidence="2 3">
    <name type="scientific">Virgibacillus kapii</name>
    <dbReference type="NCBI Taxonomy" id="1638645"/>
    <lineage>
        <taxon>Bacteria</taxon>
        <taxon>Bacillati</taxon>
        <taxon>Bacillota</taxon>
        <taxon>Bacilli</taxon>
        <taxon>Bacillales</taxon>
        <taxon>Bacillaceae</taxon>
        <taxon>Virgibacillus</taxon>
    </lineage>
</organism>
<feature type="region of interest" description="Disordered" evidence="1">
    <location>
        <begin position="35"/>
        <end position="61"/>
    </location>
</feature>
<evidence type="ECO:0008006" key="4">
    <source>
        <dbReference type="Google" id="ProtNLM"/>
    </source>
</evidence>
<keyword evidence="3" id="KW-1185">Reference proteome</keyword>
<dbReference type="EMBL" id="BMPN01000004">
    <property type="protein sequence ID" value="GGJ64302.1"/>
    <property type="molecule type" value="Genomic_DNA"/>
</dbReference>
<evidence type="ECO:0000313" key="2">
    <source>
        <dbReference type="EMBL" id="GGJ64302.1"/>
    </source>
</evidence>
<proteinExistence type="predicted"/>